<keyword evidence="4" id="KW-1185">Reference proteome</keyword>
<feature type="compositionally biased region" description="Polar residues" evidence="1">
    <location>
        <begin position="273"/>
        <end position="291"/>
    </location>
</feature>
<feature type="region of interest" description="Disordered" evidence="1">
    <location>
        <begin position="747"/>
        <end position="811"/>
    </location>
</feature>
<organism evidence="3 4">
    <name type="scientific">Ignelater luminosus</name>
    <name type="common">Cucubano</name>
    <name type="synonym">Pyrophorus luminosus</name>
    <dbReference type="NCBI Taxonomy" id="2038154"/>
    <lineage>
        <taxon>Eukaryota</taxon>
        <taxon>Metazoa</taxon>
        <taxon>Ecdysozoa</taxon>
        <taxon>Arthropoda</taxon>
        <taxon>Hexapoda</taxon>
        <taxon>Insecta</taxon>
        <taxon>Pterygota</taxon>
        <taxon>Neoptera</taxon>
        <taxon>Endopterygota</taxon>
        <taxon>Coleoptera</taxon>
        <taxon>Polyphaga</taxon>
        <taxon>Elateriformia</taxon>
        <taxon>Elateroidea</taxon>
        <taxon>Elateridae</taxon>
        <taxon>Agrypninae</taxon>
        <taxon>Pyrophorini</taxon>
        <taxon>Ignelater</taxon>
    </lineage>
</organism>
<dbReference type="PANTHER" id="PTHR46221:SF3">
    <property type="entry name" value="FERM AND PDZ DOMAIN-CONTAINING PROTEIN 4"/>
    <property type="match status" value="1"/>
</dbReference>
<feature type="region of interest" description="Disordered" evidence="1">
    <location>
        <begin position="591"/>
        <end position="684"/>
    </location>
</feature>
<name>A0A8K0DLG8_IGNLU</name>
<dbReference type="SUPFAM" id="SSF50729">
    <property type="entry name" value="PH domain-like"/>
    <property type="match status" value="1"/>
</dbReference>
<comment type="caution">
    <text evidence="3">The sequence shown here is derived from an EMBL/GenBank/DDBJ whole genome shotgun (WGS) entry which is preliminary data.</text>
</comment>
<feature type="compositionally biased region" description="Polar residues" evidence="1">
    <location>
        <begin position="636"/>
        <end position="657"/>
    </location>
</feature>
<feature type="compositionally biased region" description="Polar residues" evidence="1">
    <location>
        <begin position="773"/>
        <end position="811"/>
    </location>
</feature>
<dbReference type="AlphaFoldDB" id="A0A8K0DLG8"/>
<evidence type="ECO:0000259" key="2">
    <source>
        <dbReference type="PROSITE" id="PS50057"/>
    </source>
</evidence>
<dbReference type="PANTHER" id="PTHR46221">
    <property type="entry name" value="FERM AND PDZ DOMAIN-CONTAINING PROTEIN FAMILY MEMBER"/>
    <property type="match status" value="1"/>
</dbReference>
<evidence type="ECO:0000313" key="4">
    <source>
        <dbReference type="Proteomes" id="UP000801492"/>
    </source>
</evidence>
<protein>
    <recommendedName>
        <fullName evidence="2">FERM domain-containing protein</fullName>
    </recommendedName>
</protein>
<sequence>MAGPGKQLTALQAKLHYLDLVSQLPSYGAKCFSAGPRADSMERVILVSPKFGLSQIIGTRNSVPLPITNLEDIRKVEVRSEDELSRTVLVRLQNERLVTITLEERDASELVLVLKGYFKLVTGQSLPVDQEESPPLEDLAPPYLSQHRVVPEKWSYINQSQVRTICFAMHPSYQGINHKTNGLYNTVGRQSKPPFMPGFSLDSNMNSSMTNNRNNQIRNTFRYFDKANSYDLQSVVSMEILESGVTEAKNDDVLRRVREMQQLVENSEKYLNEQEQYSRQNSTNTEWQESSVDIESDTDSQFADDTPGKLKHSDSLLLLTQGRKYADDTKHAFANAAIEMLRSEINQSESDNDSICTPHNSPKHRLNKTNDNYSKNVRISFGLRSPDNTNGKEEDLKAYLERLKENGNNDNLNSSDLDSLTNLYDFDPDIIDLTLLPPPVTPDELDCALPTPLNKPPTCFADSIENINKQALIDNSILSDNVDLEEFLAIVTVPPPIQKATPAVELTPEEIMSYIIPPPPTIRNSFENLTIQNNKQHDFDSLPPNIGNLDTLDSNYSNGSIVRRNSNCSVKSNIIEYSTVDRKGAFSCCAKSKADKNVKSSSEDNECIRPPPRRSSDQKPPERPPKNIPQERQRSHSLTNNIIRQNAQLNNSSQNEVPPTLPPRGEANHQAPPHLFLPPKKPPLPPVPPLEVLRRKNSTPQPKTNNEVRTACIGSPHLQRNKNVYNAIESSFGLSDENKLSSVTTAISTPTSPHLGRGAHLSTVPIECPDSPKIQQNRSFSHDSASVSRPPTCATHSRSYSESASSDTKTTWIKNRDESVQKNSNNACLKNGCTSTRENLLAKTDIAMSSLLVRLDQVAAQCNAAQVQGGGNLMCEEKFQIAKDELTSQSLQLVTSSKMLVIAMSDTTLPDLPENLAICLTILRRLTELCQDLANHTTAPLQTRNLVLKVHDVTAAFRHLLTSDIDRTSQATIEEHLAAEAESLANVLATLLRSLRVFSP</sequence>
<dbReference type="Proteomes" id="UP000801492">
    <property type="component" value="Unassembled WGS sequence"/>
</dbReference>
<evidence type="ECO:0000256" key="1">
    <source>
        <dbReference type="SAM" id="MobiDB-lite"/>
    </source>
</evidence>
<dbReference type="PROSITE" id="PS50057">
    <property type="entry name" value="FERM_3"/>
    <property type="match status" value="1"/>
</dbReference>
<feature type="compositionally biased region" description="Pro residues" evidence="1">
    <location>
        <begin position="675"/>
        <end position="684"/>
    </location>
</feature>
<feature type="domain" description="FERM" evidence="2">
    <location>
        <begin position="1"/>
        <end position="125"/>
    </location>
</feature>
<dbReference type="InterPro" id="IPR000299">
    <property type="entry name" value="FERM_domain"/>
</dbReference>
<feature type="compositionally biased region" description="Basic and acidic residues" evidence="1">
    <location>
        <begin position="592"/>
        <end position="602"/>
    </location>
</feature>
<feature type="region of interest" description="Disordered" evidence="1">
    <location>
        <begin position="269"/>
        <end position="310"/>
    </location>
</feature>
<dbReference type="EMBL" id="VTPC01000510">
    <property type="protein sequence ID" value="KAF2905526.1"/>
    <property type="molecule type" value="Genomic_DNA"/>
</dbReference>
<evidence type="ECO:0000313" key="3">
    <source>
        <dbReference type="EMBL" id="KAF2905526.1"/>
    </source>
</evidence>
<accession>A0A8K0DLG8</accession>
<proteinExistence type="predicted"/>
<feature type="region of interest" description="Disordered" evidence="1">
    <location>
        <begin position="348"/>
        <end position="370"/>
    </location>
</feature>
<reference evidence="3" key="1">
    <citation type="submission" date="2019-08" db="EMBL/GenBank/DDBJ databases">
        <title>The genome of the North American firefly Photinus pyralis.</title>
        <authorList>
            <consortium name="Photinus pyralis genome working group"/>
            <person name="Fallon T.R."/>
            <person name="Sander Lower S.E."/>
            <person name="Weng J.-K."/>
        </authorList>
    </citation>
    <scope>NUCLEOTIDE SEQUENCE</scope>
    <source>
        <strain evidence="3">TRF0915ILg1</strain>
        <tissue evidence="3">Whole body</tissue>
    </source>
</reference>
<feature type="compositionally biased region" description="Basic and acidic residues" evidence="1">
    <location>
        <begin position="614"/>
        <end position="634"/>
    </location>
</feature>
<gene>
    <name evidence="3" type="ORF">ILUMI_00651</name>
</gene>
<dbReference type="OrthoDB" id="5859304at2759"/>
<feature type="compositionally biased region" description="Polar residues" evidence="1">
    <location>
        <begin position="348"/>
        <end position="360"/>
    </location>
</feature>